<accession>A0A1V9VBY1</accession>
<dbReference type="Proteomes" id="UP000192599">
    <property type="component" value="Unassembled WGS sequence"/>
</dbReference>
<name>A0A1V9VBY1_9BACT</name>
<sequence length="567" mass="63922">MLISNGSALNILLANNNRVLNDALKEADNKTLNNLLKQDSSNSSSSTNTAASSILKEVLNSIKDGTKSNSSLENILKNSTAFKDLGNLSSNLSSLLESIKDDESLQKFKPLLENFLKNIKDVTADNLKEQIKNSGIFLENKLSSNPNAKLENLLQNISNLLKTIDTPEAKNSSQIIDNILKNIPKDGSLKGSELLNNLKTLVSSLQNLSSSLNSNQTQTLNNLANELKNFIQNGSMIESKTENLVSKTLTQTQTSETENINSANNNIKSLINNQVKELLNQIKQDLTQNQNIIQNKNILTLIDKLISLPDLFSKSEAILNSVQNSNISNFSNNFATNLNPLLTALKESLQAINPKNIEIQNQINSLIKKVENIIQEYTNNQLDNPKDNQKLDNDFKSILLKMQDEVAQKTDIKSQDSLKTINNLLTQIDMQQLTSLVSNSNFVYIPFFWEMLEDGTVEIKEKEEDKFFCQIKLTLKDFGKIDLMLSMYDENKLDMTIYAQREHFKVTLRDNLQKLKLALNEANIIPMHIKLLDMKEESENKEQKPTNVYQNNYNNDFITSSRIDIKA</sequence>
<dbReference type="EMBL" id="LNTC01000058">
    <property type="protein sequence ID" value="OQR41433.1"/>
    <property type="molecule type" value="Genomic_DNA"/>
</dbReference>
<proteinExistence type="predicted"/>
<evidence type="ECO:0000259" key="1">
    <source>
        <dbReference type="Pfam" id="PF02120"/>
    </source>
</evidence>
<evidence type="ECO:0000313" key="2">
    <source>
        <dbReference type="EMBL" id="OQR41433.1"/>
    </source>
</evidence>
<dbReference type="InterPro" id="IPR021136">
    <property type="entry name" value="Flagellar_hook_control-like_C"/>
</dbReference>
<keyword evidence="2" id="KW-0282">Flagellum</keyword>
<organism evidence="2 3">
    <name type="scientific">Aliarcobacter cryaerophilus</name>
    <dbReference type="NCBI Taxonomy" id="28198"/>
    <lineage>
        <taxon>Bacteria</taxon>
        <taxon>Pseudomonadati</taxon>
        <taxon>Campylobacterota</taxon>
        <taxon>Epsilonproteobacteria</taxon>
        <taxon>Campylobacterales</taxon>
        <taxon>Arcobacteraceae</taxon>
        <taxon>Aliarcobacter</taxon>
    </lineage>
</organism>
<keyword evidence="2" id="KW-0966">Cell projection</keyword>
<evidence type="ECO:0000313" key="3">
    <source>
        <dbReference type="Proteomes" id="UP000192599"/>
    </source>
</evidence>
<gene>
    <name evidence="2" type="ORF">AS859_05750</name>
</gene>
<feature type="domain" description="Flagellar hook-length control protein-like C-terminal" evidence="1">
    <location>
        <begin position="460"/>
        <end position="525"/>
    </location>
</feature>
<reference evidence="2 3" key="1">
    <citation type="submission" date="2017-04" db="EMBL/GenBank/DDBJ databases">
        <title>Accumulation and expression of multiple antibiotic resistance genes in Arcobacter cryaerophilus that thrives in sewage.</title>
        <authorList>
            <person name="Millar J.A."/>
            <person name="Raghavan R."/>
        </authorList>
    </citation>
    <scope>NUCLEOTIDE SEQUENCE [LARGE SCALE GENOMIC DNA]</scope>
    <source>
        <strain evidence="2 3">AZT-1</strain>
    </source>
</reference>
<comment type="caution">
    <text evidence="2">The sequence shown here is derived from an EMBL/GenBank/DDBJ whole genome shotgun (WGS) entry which is preliminary data.</text>
</comment>
<dbReference type="Pfam" id="PF02120">
    <property type="entry name" value="Flg_hook"/>
    <property type="match status" value="1"/>
</dbReference>
<keyword evidence="2" id="KW-0969">Cilium</keyword>
<dbReference type="AlphaFoldDB" id="A0A1V9VBY1"/>
<protein>
    <submittedName>
        <fullName evidence="2">Flagellar hook-length control protein FliK</fullName>
    </submittedName>
</protein>